<reference evidence="18" key="1">
    <citation type="journal article" date="2023" name="J. Hazard. Mater.">
        <title>Anaerobic biodegradation of pyrene and benzo[a]pyrene by a new sulfate-reducing Desulforamulus aquiferis strain DSA.</title>
        <authorList>
            <person name="Zhang Z."/>
            <person name="Sun J."/>
            <person name="Gong X."/>
            <person name="Wang C."/>
            <person name="Wang H."/>
        </authorList>
    </citation>
    <scope>NUCLEOTIDE SEQUENCE</scope>
    <source>
        <strain evidence="18">DSA</strain>
    </source>
</reference>
<dbReference type="SUPFAM" id="SSF55874">
    <property type="entry name" value="ATPase domain of HSP90 chaperone/DNA topoisomerase II/histidine kinase"/>
    <property type="match status" value="1"/>
</dbReference>
<dbReference type="InterPro" id="IPR005467">
    <property type="entry name" value="His_kinase_dom"/>
</dbReference>
<keyword evidence="6" id="KW-0808">Transferase</keyword>
<dbReference type="SMART" id="SM00387">
    <property type="entry name" value="HATPase_c"/>
    <property type="match status" value="1"/>
</dbReference>
<dbReference type="InterPro" id="IPR003594">
    <property type="entry name" value="HATPase_dom"/>
</dbReference>
<dbReference type="Gene3D" id="1.10.287.130">
    <property type="match status" value="1"/>
</dbReference>
<organism evidence="18 19">
    <name type="scientific">Desulforamulus aquiferis</name>
    <dbReference type="NCBI Taxonomy" id="1397668"/>
    <lineage>
        <taxon>Bacteria</taxon>
        <taxon>Bacillati</taxon>
        <taxon>Bacillota</taxon>
        <taxon>Clostridia</taxon>
        <taxon>Eubacteriales</taxon>
        <taxon>Peptococcaceae</taxon>
        <taxon>Desulforamulus</taxon>
    </lineage>
</organism>
<feature type="transmembrane region" description="Helical" evidence="15">
    <location>
        <begin position="356"/>
        <end position="378"/>
    </location>
</feature>
<evidence type="ECO:0000256" key="13">
    <source>
        <dbReference type="ARBA" id="ARBA00023136"/>
    </source>
</evidence>
<evidence type="ECO:0000256" key="14">
    <source>
        <dbReference type="SAM" id="Coils"/>
    </source>
</evidence>
<keyword evidence="19" id="KW-1185">Reference proteome</keyword>
<feature type="transmembrane region" description="Helical" evidence="15">
    <location>
        <begin position="439"/>
        <end position="458"/>
    </location>
</feature>
<evidence type="ECO:0000256" key="10">
    <source>
        <dbReference type="ARBA" id="ARBA00022840"/>
    </source>
</evidence>
<feature type="coiled-coil region" evidence="14">
    <location>
        <begin position="147"/>
        <end position="174"/>
    </location>
</feature>
<evidence type="ECO:0000259" key="16">
    <source>
        <dbReference type="PROSITE" id="PS50109"/>
    </source>
</evidence>
<feature type="transmembrane region" description="Helical" evidence="15">
    <location>
        <begin position="406"/>
        <end position="433"/>
    </location>
</feature>
<dbReference type="Pfam" id="PF00512">
    <property type="entry name" value="HisKA"/>
    <property type="match status" value="1"/>
</dbReference>
<proteinExistence type="predicted"/>
<dbReference type="PROSITE" id="PS50109">
    <property type="entry name" value="HIS_KIN"/>
    <property type="match status" value="1"/>
</dbReference>
<keyword evidence="8" id="KW-0547">Nucleotide-binding</keyword>
<evidence type="ECO:0000256" key="3">
    <source>
        <dbReference type="ARBA" id="ARBA00012438"/>
    </source>
</evidence>
<dbReference type="EMBL" id="JARPTC010000012">
    <property type="protein sequence ID" value="MDO7787347.1"/>
    <property type="molecule type" value="Genomic_DNA"/>
</dbReference>
<keyword evidence="14" id="KW-0175">Coiled coil</keyword>
<dbReference type="Gene3D" id="3.30.565.10">
    <property type="entry name" value="Histidine kinase-like ATPase, C-terminal domain"/>
    <property type="match status" value="1"/>
</dbReference>
<dbReference type="Proteomes" id="UP001172911">
    <property type="component" value="Unassembled WGS sequence"/>
</dbReference>
<reference evidence="18" key="2">
    <citation type="submission" date="2023-03" db="EMBL/GenBank/DDBJ databases">
        <authorList>
            <person name="Zhang Z."/>
        </authorList>
    </citation>
    <scope>NUCLEOTIDE SEQUENCE</scope>
    <source>
        <strain evidence="18">DSA</strain>
    </source>
</reference>
<dbReference type="AlphaFoldDB" id="A0AAW7ZD93"/>
<comment type="catalytic activity">
    <reaction evidence="1">
        <text>ATP + protein L-histidine = ADP + protein N-phospho-L-histidine.</text>
        <dbReference type="EC" id="2.7.13.3"/>
    </reaction>
</comment>
<evidence type="ECO:0000256" key="8">
    <source>
        <dbReference type="ARBA" id="ARBA00022741"/>
    </source>
</evidence>
<dbReference type="CDD" id="cd00082">
    <property type="entry name" value="HisKA"/>
    <property type="match status" value="1"/>
</dbReference>
<dbReference type="GO" id="GO:0005524">
    <property type="term" value="F:ATP binding"/>
    <property type="evidence" value="ECO:0007669"/>
    <property type="project" value="UniProtKB-KW"/>
</dbReference>
<comment type="caution">
    <text evidence="18">The sequence shown here is derived from an EMBL/GenBank/DDBJ whole genome shotgun (WGS) entry which is preliminary data.</text>
</comment>
<dbReference type="PANTHER" id="PTHR45528">
    <property type="entry name" value="SENSOR HISTIDINE KINASE CPXA"/>
    <property type="match status" value="1"/>
</dbReference>
<evidence type="ECO:0000256" key="15">
    <source>
        <dbReference type="SAM" id="Phobius"/>
    </source>
</evidence>
<evidence type="ECO:0000256" key="5">
    <source>
        <dbReference type="ARBA" id="ARBA00022553"/>
    </source>
</evidence>
<dbReference type="EC" id="2.7.13.3" evidence="3"/>
<evidence type="ECO:0000256" key="6">
    <source>
        <dbReference type="ARBA" id="ARBA00022679"/>
    </source>
</evidence>
<dbReference type="InterPro" id="IPR036097">
    <property type="entry name" value="HisK_dim/P_sf"/>
</dbReference>
<evidence type="ECO:0000256" key="9">
    <source>
        <dbReference type="ARBA" id="ARBA00022777"/>
    </source>
</evidence>
<accession>A0AAW7ZD93</accession>
<dbReference type="PANTHER" id="PTHR45528:SF1">
    <property type="entry name" value="SENSOR HISTIDINE KINASE CPXA"/>
    <property type="match status" value="1"/>
</dbReference>
<keyword evidence="7 15" id="KW-0812">Transmembrane</keyword>
<keyword evidence="5" id="KW-0597">Phosphoprotein</keyword>
<keyword evidence="4" id="KW-1003">Cell membrane</keyword>
<dbReference type="InterPro" id="IPR004358">
    <property type="entry name" value="Sig_transdc_His_kin-like_C"/>
</dbReference>
<evidence type="ECO:0000256" key="7">
    <source>
        <dbReference type="ARBA" id="ARBA00022692"/>
    </source>
</evidence>
<dbReference type="InterPro" id="IPR003661">
    <property type="entry name" value="HisK_dim/P_dom"/>
</dbReference>
<sequence length="740" mass="84923">MDIKWKNKIVVAAWVLLFTFGLNGIFWGLSNSSEYLKKSYFYTQRFENQLSNFTNYLSLLELSYLPKEEMKESIIVSEEEINEHRYRYGNLTEQIENIKGQYEGKIQEAQINNNAELTQMYIDERDKKIEDITNNFKSDEYVREKVIQEKGQQVDKYYQELESHRAEFNKYRADFKYYLKDTSTGETFTNLEAANDAEANRLLSNKDMLYVRSYPSVRQGYLSTEGRRLVYLQYGSSVAPLEVNKNKVFEGVIAVPKTAPAAGMVLGSFHDYQRSQMLYFLFVLSSIGALGLSLRLYKKTPIPEIMGNEKWQTLYNKIPIDVAGMTFLIFTLITLRKLTRSNFIYLDYMWAFVEDFLFGLALKAVFVAFTVVQGRLLFKRLNKGQSDKEWQTSLLYKLFQSTKEAFLIRSIGIQLLILLMIAFAFGIGAVAVLMEPRFILVYFPLFLLIGLPAIFFMVRRIGYFNRIVTHSNDLVRGDLRSDIQVVGKSALANLAQSINTLRHGVQASQREQAKSERLKTELITNVSHDLRTPLTSIITYTELLKSPGLGEDERNSYIEIIDRKSKRLKVLIDDLFEASKMASGNIELVKEKVDLVQLLQQALAEHDETISSSTLQFRVSNPEKALYAIVDGQKLWRVFDNLIGNILKYSLENTRVYISIKSQGGNAIISFKNVAKYELGEDIDELFERFKRGDQSRHTEGSGLGLAIAKSIIDLHQGHMDIEVDGDLFKVTISLNTTNP</sequence>
<keyword evidence="12" id="KW-0902">Two-component regulatory system</keyword>
<feature type="domain" description="Histidine kinase" evidence="16">
    <location>
        <begin position="525"/>
        <end position="739"/>
    </location>
</feature>
<dbReference type="InterPro" id="IPR050398">
    <property type="entry name" value="HssS/ArlS-like"/>
</dbReference>
<evidence type="ECO:0000256" key="2">
    <source>
        <dbReference type="ARBA" id="ARBA00004651"/>
    </source>
</evidence>
<dbReference type="PROSITE" id="PS50885">
    <property type="entry name" value="HAMP"/>
    <property type="match status" value="1"/>
</dbReference>
<evidence type="ECO:0000256" key="11">
    <source>
        <dbReference type="ARBA" id="ARBA00022989"/>
    </source>
</evidence>
<dbReference type="FunFam" id="3.30.565.10:FF:000013">
    <property type="entry name" value="Two-component sensor histidine kinase"/>
    <property type="match status" value="1"/>
</dbReference>
<gene>
    <name evidence="18" type="ORF">P6N53_08965</name>
</gene>
<name>A0AAW7ZD93_9FIRM</name>
<dbReference type="InterPro" id="IPR036890">
    <property type="entry name" value="HATPase_C_sf"/>
</dbReference>
<keyword evidence="11 15" id="KW-1133">Transmembrane helix</keyword>
<protein>
    <recommendedName>
        <fullName evidence="3">histidine kinase</fullName>
        <ecNumber evidence="3">2.7.13.3</ecNumber>
    </recommendedName>
</protein>
<dbReference type="Pfam" id="PF02518">
    <property type="entry name" value="HATPase_c"/>
    <property type="match status" value="1"/>
</dbReference>
<dbReference type="FunFam" id="1.10.287.130:FF:000008">
    <property type="entry name" value="Two-component sensor histidine kinase"/>
    <property type="match status" value="1"/>
</dbReference>
<dbReference type="GO" id="GO:0005886">
    <property type="term" value="C:plasma membrane"/>
    <property type="evidence" value="ECO:0007669"/>
    <property type="project" value="UniProtKB-SubCell"/>
</dbReference>
<feature type="domain" description="HAMP" evidence="17">
    <location>
        <begin position="465"/>
        <end position="510"/>
    </location>
</feature>
<dbReference type="PRINTS" id="PR00344">
    <property type="entry name" value="BCTRLSENSOR"/>
</dbReference>
<dbReference type="SUPFAM" id="SSF47384">
    <property type="entry name" value="Homodimeric domain of signal transducing histidine kinase"/>
    <property type="match status" value="1"/>
</dbReference>
<comment type="subcellular location">
    <subcellularLocation>
        <location evidence="2">Cell membrane</location>
        <topology evidence="2">Multi-pass membrane protein</topology>
    </subcellularLocation>
</comment>
<dbReference type="InterPro" id="IPR003660">
    <property type="entry name" value="HAMP_dom"/>
</dbReference>
<keyword evidence="9 18" id="KW-0418">Kinase</keyword>
<dbReference type="GO" id="GO:0000155">
    <property type="term" value="F:phosphorelay sensor kinase activity"/>
    <property type="evidence" value="ECO:0007669"/>
    <property type="project" value="InterPro"/>
</dbReference>
<dbReference type="SMART" id="SM00388">
    <property type="entry name" value="HisKA"/>
    <property type="match status" value="1"/>
</dbReference>
<evidence type="ECO:0000256" key="4">
    <source>
        <dbReference type="ARBA" id="ARBA00022475"/>
    </source>
</evidence>
<evidence type="ECO:0000313" key="19">
    <source>
        <dbReference type="Proteomes" id="UP001172911"/>
    </source>
</evidence>
<feature type="transmembrane region" description="Helical" evidence="15">
    <location>
        <begin position="277"/>
        <end position="297"/>
    </location>
</feature>
<keyword evidence="10" id="KW-0067">ATP-binding</keyword>
<feature type="transmembrane region" description="Helical" evidence="15">
    <location>
        <begin position="318"/>
        <end position="336"/>
    </location>
</feature>
<evidence type="ECO:0000259" key="17">
    <source>
        <dbReference type="PROSITE" id="PS50885"/>
    </source>
</evidence>
<evidence type="ECO:0000256" key="1">
    <source>
        <dbReference type="ARBA" id="ARBA00000085"/>
    </source>
</evidence>
<evidence type="ECO:0000313" key="18">
    <source>
        <dbReference type="EMBL" id="MDO7787347.1"/>
    </source>
</evidence>
<keyword evidence="13 15" id="KW-0472">Membrane</keyword>
<dbReference type="RefSeq" id="WP_304542490.1">
    <property type="nucleotide sequence ID" value="NZ_JARPTC010000012.1"/>
</dbReference>
<evidence type="ECO:0000256" key="12">
    <source>
        <dbReference type="ARBA" id="ARBA00023012"/>
    </source>
</evidence>